<evidence type="ECO:0000256" key="1">
    <source>
        <dbReference type="SAM" id="Phobius"/>
    </source>
</evidence>
<feature type="transmembrane region" description="Helical" evidence="1">
    <location>
        <begin position="92"/>
        <end position="113"/>
    </location>
</feature>
<feature type="transmembrane region" description="Helical" evidence="1">
    <location>
        <begin position="129"/>
        <end position="148"/>
    </location>
</feature>
<accession>A0A7R9ZUS4</accession>
<gene>
    <name evidence="2" type="ORF">PBAH0796_LOCUS228</name>
</gene>
<dbReference type="AlphaFoldDB" id="A0A7R9ZUS4"/>
<organism evidence="2">
    <name type="scientific">Pyrodinium bahamense</name>
    <dbReference type="NCBI Taxonomy" id="73915"/>
    <lineage>
        <taxon>Eukaryota</taxon>
        <taxon>Sar</taxon>
        <taxon>Alveolata</taxon>
        <taxon>Dinophyceae</taxon>
        <taxon>Gonyaulacales</taxon>
        <taxon>Pyrocystaceae</taxon>
        <taxon>Pyrodinium</taxon>
    </lineage>
</organism>
<keyword evidence="1" id="KW-1133">Transmembrane helix</keyword>
<reference evidence="2" key="1">
    <citation type="submission" date="2021-01" db="EMBL/GenBank/DDBJ databases">
        <authorList>
            <person name="Corre E."/>
            <person name="Pelletier E."/>
            <person name="Niang G."/>
            <person name="Scheremetjew M."/>
            <person name="Finn R."/>
            <person name="Kale V."/>
            <person name="Holt S."/>
            <person name="Cochrane G."/>
            <person name="Meng A."/>
            <person name="Brown T."/>
            <person name="Cohen L."/>
        </authorList>
    </citation>
    <scope>NUCLEOTIDE SEQUENCE</scope>
    <source>
        <strain evidence="2">Pbaha01</strain>
    </source>
</reference>
<dbReference type="EMBL" id="HBEG01000452">
    <property type="protein sequence ID" value="CAD8344490.1"/>
    <property type="molecule type" value="Transcribed_RNA"/>
</dbReference>
<feature type="transmembrane region" description="Helical" evidence="1">
    <location>
        <begin position="308"/>
        <end position="330"/>
    </location>
</feature>
<protein>
    <submittedName>
        <fullName evidence="2">Uncharacterized protein</fullName>
    </submittedName>
</protein>
<sequence>MYAPQIGSAPLQYGQTYPQGYGTTANPLYEQLPVPAEHGHGLLGLQRKMPFLRMPRRRMNVAPILLCLFVPWALFVLVFAVSSFSLHYNNPWAYDVIIAVCALAVLITLAVGFSRRLKSFYSEEAEPSWLIFLALSMLVAFVGGVTVGDSNYSQYMRPYFDYHNLNFYTNVYPNRMRGQQLMDAGSILFADGSYLDISRSMGFKKGGVYCVAPITFGNQTLPTYDFWAVGINCCSGNQADFHCAGWNSPKSSGGLRIMSGDDRGFYRLAVQQAEAAYGIKAVHPLFFTWVIEPVKEVEGWRGTARNSFLIWIMSYLLLQAFLVTVAALAFSRIGRF</sequence>
<feature type="transmembrane region" description="Helical" evidence="1">
    <location>
        <begin position="61"/>
        <end position="86"/>
    </location>
</feature>
<name>A0A7R9ZUS4_9DINO</name>
<proteinExistence type="predicted"/>
<evidence type="ECO:0000313" key="2">
    <source>
        <dbReference type="EMBL" id="CAD8344490.1"/>
    </source>
</evidence>
<keyword evidence="1" id="KW-0472">Membrane</keyword>
<keyword evidence="1" id="KW-0812">Transmembrane</keyword>